<sequence>MPDARPRSRRERPAKPALTREGIVSTAVRLVRAEGLQRVTMRRLAKELDTGPASLYVYVANTDELHAAVLDELLGDVDLSPATRDGDWRQRLEAVLVSYMGVLSEHPGLARTAVVVRPSGPNYLNLLQALLRLLHEGGVPDDRAAWGVDPLLLVATAVTAEHSAHGAASRPGADAEWNALTDALRGASPADHPHLAGRAGQLLSGTPEQRRGWFFRMLLDGMARTPLPEDPRPADARRTRS</sequence>
<dbReference type="GO" id="GO:0000976">
    <property type="term" value="F:transcription cis-regulatory region binding"/>
    <property type="evidence" value="ECO:0007669"/>
    <property type="project" value="TreeGrafter"/>
</dbReference>
<proteinExistence type="predicted"/>
<dbReference type="Proteomes" id="UP000298111">
    <property type="component" value="Unassembled WGS sequence"/>
</dbReference>
<dbReference type="SUPFAM" id="SSF46689">
    <property type="entry name" value="Homeodomain-like"/>
    <property type="match status" value="1"/>
</dbReference>
<name>A0A6C1CC41_9ACTN</name>
<evidence type="ECO:0000313" key="4">
    <source>
        <dbReference type="EMBL" id="TGG86379.1"/>
    </source>
</evidence>
<dbReference type="InterPro" id="IPR036271">
    <property type="entry name" value="Tet_transcr_reg_TetR-rel_C_sf"/>
</dbReference>
<evidence type="ECO:0000256" key="2">
    <source>
        <dbReference type="ARBA" id="ARBA00023125"/>
    </source>
</evidence>
<comment type="caution">
    <text evidence="4">The sequence shown here is derived from an EMBL/GenBank/DDBJ whole genome shotgun (WGS) entry which is preliminary data.</text>
</comment>
<dbReference type="AlphaFoldDB" id="A0A6C1CC41"/>
<accession>A0A6C1CC41</accession>
<dbReference type="InterPro" id="IPR004111">
    <property type="entry name" value="Repressor_TetR_C"/>
</dbReference>
<evidence type="ECO:0000256" key="1">
    <source>
        <dbReference type="ARBA" id="ARBA00023015"/>
    </source>
</evidence>
<dbReference type="InterPro" id="IPR001647">
    <property type="entry name" value="HTH_TetR"/>
</dbReference>
<evidence type="ECO:0000256" key="3">
    <source>
        <dbReference type="ARBA" id="ARBA00023163"/>
    </source>
</evidence>
<dbReference type="InterPro" id="IPR050109">
    <property type="entry name" value="HTH-type_TetR-like_transc_reg"/>
</dbReference>
<organism evidence="4 5">
    <name type="scientific">Streptomyces albus</name>
    <dbReference type="NCBI Taxonomy" id="1888"/>
    <lineage>
        <taxon>Bacteria</taxon>
        <taxon>Bacillati</taxon>
        <taxon>Actinomycetota</taxon>
        <taxon>Actinomycetes</taxon>
        <taxon>Kitasatosporales</taxon>
        <taxon>Streptomycetaceae</taxon>
        <taxon>Streptomyces</taxon>
    </lineage>
</organism>
<dbReference type="EMBL" id="RCIY01000040">
    <property type="protein sequence ID" value="TGG86379.1"/>
    <property type="molecule type" value="Genomic_DNA"/>
</dbReference>
<dbReference type="PANTHER" id="PTHR30055:SF151">
    <property type="entry name" value="TRANSCRIPTIONAL REGULATORY PROTEIN"/>
    <property type="match status" value="1"/>
</dbReference>
<keyword evidence="2" id="KW-0238">DNA-binding</keyword>
<dbReference type="GeneID" id="75179595"/>
<protein>
    <submittedName>
        <fullName evidence="4">TetR/AcrR family transcriptional regulator</fullName>
    </submittedName>
</protein>
<dbReference type="RefSeq" id="WP_016471587.1">
    <property type="nucleotide sequence ID" value="NZ_BBQG01000018.1"/>
</dbReference>
<dbReference type="SUPFAM" id="SSF48498">
    <property type="entry name" value="Tetracyclin repressor-like, C-terminal domain"/>
    <property type="match status" value="1"/>
</dbReference>
<dbReference type="PROSITE" id="PS50977">
    <property type="entry name" value="HTH_TETR_2"/>
    <property type="match status" value="1"/>
</dbReference>
<dbReference type="GO" id="GO:0045892">
    <property type="term" value="P:negative regulation of DNA-templated transcription"/>
    <property type="evidence" value="ECO:0007669"/>
    <property type="project" value="InterPro"/>
</dbReference>
<dbReference type="Pfam" id="PF02909">
    <property type="entry name" value="TetR_C_1"/>
    <property type="match status" value="1"/>
</dbReference>
<dbReference type="PANTHER" id="PTHR30055">
    <property type="entry name" value="HTH-TYPE TRANSCRIPTIONAL REGULATOR RUTR"/>
    <property type="match status" value="1"/>
</dbReference>
<reference evidence="4 5" key="1">
    <citation type="submission" date="2018-10" db="EMBL/GenBank/DDBJ databases">
        <title>Isolation of pseudouridimycin from Streptomyces albus DSM 40763.</title>
        <authorList>
            <person name="Rosenqvist P."/>
            <person name="Metsae-Ketelae M."/>
            <person name="Virta P."/>
        </authorList>
    </citation>
    <scope>NUCLEOTIDE SEQUENCE [LARGE SCALE GENOMIC DNA]</scope>
    <source>
        <strain evidence="4 5">DSM 40763</strain>
    </source>
</reference>
<dbReference type="Pfam" id="PF00440">
    <property type="entry name" value="TetR_N"/>
    <property type="match status" value="1"/>
</dbReference>
<dbReference type="InterPro" id="IPR009057">
    <property type="entry name" value="Homeodomain-like_sf"/>
</dbReference>
<dbReference type="Gene3D" id="1.10.357.10">
    <property type="entry name" value="Tetracycline Repressor, domain 2"/>
    <property type="match status" value="1"/>
</dbReference>
<gene>
    <name evidence="4" type="ORF">D8771_08510</name>
</gene>
<evidence type="ECO:0000313" key="5">
    <source>
        <dbReference type="Proteomes" id="UP000298111"/>
    </source>
</evidence>
<dbReference type="GO" id="GO:0003700">
    <property type="term" value="F:DNA-binding transcription factor activity"/>
    <property type="evidence" value="ECO:0007669"/>
    <property type="project" value="TreeGrafter"/>
</dbReference>
<keyword evidence="1" id="KW-0805">Transcription regulation</keyword>
<keyword evidence="3" id="KW-0804">Transcription</keyword>